<evidence type="ECO:0000313" key="2">
    <source>
        <dbReference type="EMBL" id="KKN05364.1"/>
    </source>
</evidence>
<reference evidence="2" key="1">
    <citation type="journal article" date="2015" name="Nature">
        <title>Complex archaea that bridge the gap between prokaryotes and eukaryotes.</title>
        <authorList>
            <person name="Spang A."/>
            <person name="Saw J.H."/>
            <person name="Jorgensen S.L."/>
            <person name="Zaremba-Niedzwiedzka K."/>
            <person name="Martijn J."/>
            <person name="Lind A.E."/>
            <person name="van Eijk R."/>
            <person name="Schleper C."/>
            <person name="Guy L."/>
            <person name="Ettema T.J."/>
        </authorList>
    </citation>
    <scope>NUCLEOTIDE SEQUENCE</scope>
</reference>
<dbReference type="Gene3D" id="3.90.1750.20">
    <property type="entry name" value="Putative Large Serine Recombinase, Chain B, Domain 2"/>
    <property type="match status" value="1"/>
</dbReference>
<dbReference type="InterPro" id="IPR011109">
    <property type="entry name" value="DNA_bind_recombinase_dom"/>
</dbReference>
<dbReference type="Pfam" id="PF07508">
    <property type="entry name" value="Recombinase"/>
    <property type="match status" value="1"/>
</dbReference>
<dbReference type="GO" id="GO:0000150">
    <property type="term" value="F:DNA strand exchange activity"/>
    <property type="evidence" value="ECO:0007669"/>
    <property type="project" value="InterPro"/>
</dbReference>
<dbReference type="EMBL" id="LAZR01004814">
    <property type="protein sequence ID" value="KKN05364.1"/>
    <property type="molecule type" value="Genomic_DNA"/>
</dbReference>
<accession>A0A0F9MHN6</accession>
<evidence type="ECO:0000259" key="1">
    <source>
        <dbReference type="PROSITE" id="PS51737"/>
    </source>
</evidence>
<dbReference type="PANTHER" id="PTHR30461">
    <property type="entry name" value="DNA-INVERTASE FROM LAMBDOID PROPHAGE"/>
    <property type="match status" value="1"/>
</dbReference>
<comment type="caution">
    <text evidence="2">The sequence shown here is derived from an EMBL/GenBank/DDBJ whole genome shotgun (WGS) entry which is preliminary data.</text>
</comment>
<proteinExistence type="predicted"/>
<organism evidence="2">
    <name type="scientific">marine sediment metagenome</name>
    <dbReference type="NCBI Taxonomy" id="412755"/>
    <lineage>
        <taxon>unclassified sequences</taxon>
        <taxon>metagenomes</taxon>
        <taxon>ecological metagenomes</taxon>
    </lineage>
</organism>
<dbReference type="InterPro" id="IPR038109">
    <property type="entry name" value="DNA_bind_recomb_sf"/>
</dbReference>
<protein>
    <recommendedName>
        <fullName evidence="1">Recombinase domain-containing protein</fullName>
    </recommendedName>
</protein>
<dbReference type="GO" id="GO:0003677">
    <property type="term" value="F:DNA binding"/>
    <property type="evidence" value="ECO:0007669"/>
    <property type="project" value="InterPro"/>
</dbReference>
<name>A0A0F9MHN6_9ZZZZ</name>
<sequence>MIVKQIFRVVAEGNSPRAIAHQLNIERIPGPRGGAWKVNTIYGNAGGGSGILNNQLYAGIRVWNRLNYRKNPETDKRVSRKRDETELVKFEAPELRIIEPALWDAVKARQGIQRKTLTRSAPVALRRKKYLLSGLVQCGWCGGNMTAAGIGARRAYNCANAKEKGAAVCAGLPGVRIDRLQPLVLAGLRDELMMLEAVARFSDG</sequence>
<dbReference type="PROSITE" id="PS51737">
    <property type="entry name" value="RECOMBINASE_DNA_BIND"/>
    <property type="match status" value="1"/>
</dbReference>
<gene>
    <name evidence="2" type="ORF">LCGC14_1088120</name>
</gene>
<dbReference type="PANTHER" id="PTHR30461:SF23">
    <property type="entry name" value="DNA RECOMBINASE-RELATED"/>
    <property type="match status" value="1"/>
</dbReference>
<feature type="domain" description="Recombinase" evidence="1">
    <location>
        <begin position="1"/>
        <end position="116"/>
    </location>
</feature>
<dbReference type="InterPro" id="IPR025827">
    <property type="entry name" value="Zn_ribbon_recom_dom"/>
</dbReference>
<dbReference type="AlphaFoldDB" id="A0A0F9MHN6"/>
<dbReference type="Pfam" id="PF13408">
    <property type="entry name" value="Zn_ribbon_recom"/>
    <property type="match status" value="1"/>
</dbReference>
<dbReference type="InterPro" id="IPR050639">
    <property type="entry name" value="SSR_resolvase"/>
</dbReference>